<feature type="non-terminal residue" evidence="1">
    <location>
        <position position="1"/>
    </location>
</feature>
<evidence type="ECO:0008006" key="2">
    <source>
        <dbReference type="Google" id="ProtNLM"/>
    </source>
</evidence>
<organism evidence="1">
    <name type="scientific">Schistocephalus solidus</name>
    <name type="common">Tapeworm</name>
    <dbReference type="NCBI Taxonomy" id="70667"/>
    <lineage>
        <taxon>Eukaryota</taxon>
        <taxon>Metazoa</taxon>
        <taxon>Spiralia</taxon>
        <taxon>Lophotrochozoa</taxon>
        <taxon>Platyhelminthes</taxon>
        <taxon>Cestoda</taxon>
        <taxon>Eucestoda</taxon>
        <taxon>Diphyllobothriidea</taxon>
        <taxon>Diphyllobothriidae</taxon>
        <taxon>Schistocephalus</taxon>
    </lineage>
</organism>
<dbReference type="InterPro" id="IPR052579">
    <property type="entry name" value="Zinc_finger_SWIM"/>
</dbReference>
<name>A0A0X3P0W9_SCHSO</name>
<dbReference type="AlphaFoldDB" id="A0A0X3P0W9"/>
<gene>
    <name evidence="1" type="ORF">TR105516</name>
</gene>
<sequence>SRGHRPYKCLARENPVCTNMVGDLGNVFAADMCSSSFDSLASFLERLDDFEKKTGTKYVRYVSNRLPPSSKHTSLFAYQRMRYVCIHGGIKRGESLSSRTLKFDCPAYFEVRYQPEKGLLVKKHYMWHNHETDPLLARHYAINRKLNPEEKGFLKILLKHDRLSNQEVVDEFHTKFDKVLTSRDVARYKYLMKKNGDLSCAADRPTVMGESVHDDHSIPLPEKQETWRILTENVRLMLEDFNDEQFKGLLSQVEGFCRAVKAGKFGDLQKSELVIDIDKITVFSSGHSIEGVLT</sequence>
<protein>
    <recommendedName>
        <fullName evidence="2">FAR1 DNA-binding domain</fullName>
    </recommendedName>
</protein>
<dbReference type="PANTHER" id="PTHR31569">
    <property type="entry name" value="SWIM-TYPE DOMAIN-CONTAINING PROTEIN"/>
    <property type="match status" value="1"/>
</dbReference>
<reference evidence="1" key="1">
    <citation type="submission" date="2016-01" db="EMBL/GenBank/DDBJ databases">
        <title>Reference transcriptome for the parasite Schistocephalus solidus: insights into the molecular evolution of parasitism.</title>
        <authorList>
            <person name="Hebert F.O."/>
            <person name="Grambauer S."/>
            <person name="Barber I."/>
            <person name="Landry C.R."/>
            <person name="Aubin-Horth N."/>
        </authorList>
    </citation>
    <scope>NUCLEOTIDE SEQUENCE</scope>
</reference>
<evidence type="ECO:0000313" key="1">
    <source>
        <dbReference type="EMBL" id="JAP45644.1"/>
    </source>
</evidence>
<dbReference type="PANTHER" id="PTHR31569:SF4">
    <property type="entry name" value="SWIM-TYPE DOMAIN-CONTAINING PROTEIN"/>
    <property type="match status" value="1"/>
</dbReference>
<accession>A0A0X3P0W9</accession>
<proteinExistence type="predicted"/>
<dbReference type="EMBL" id="GEEE01017581">
    <property type="protein sequence ID" value="JAP45644.1"/>
    <property type="molecule type" value="Transcribed_RNA"/>
</dbReference>